<dbReference type="CDD" id="cd02440">
    <property type="entry name" value="AdoMet_MTases"/>
    <property type="match status" value="1"/>
</dbReference>
<proteinExistence type="predicted"/>
<keyword evidence="1" id="KW-0812">Transmembrane</keyword>
<dbReference type="InterPro" id="IPR029063">
    <property type="entry name" value="SAM-dependent_MTases_sf"/>
</dbReference>
<dbReference type="Pfam" id="PF13649">
    <property type="entry name" value="Methyltransf_25"/>
    <property type="match status" value="1"/>
</dbReference>
<dbReference type="InterPro" id="IPR041698">
    <property type="entry name" value="Methyltransf_25"/>
</dbReference>
<sequence length="223" mass="25375">MWPFNVERYNSALLYIYNILVLSLVNTYIWRCPTKENMLALYKQRAGRRHCDIGIGTGYYLDHLDYADDASVDLIDIETTPLSSTQNLLRRRNPRLPIHTHVRDILSDEKLPGDVSYDSVGLTYLWHCLPGPASRKARIFSKIEEVVSPGGVVFGATVLGRGPWHGWSASCLVRVLNWIGQFDNMNDTKDTVQKGLEENFRDVKTWIVGSVLLFEATKSTNNK</sequence>
<dbReference type="EMBL" id="ML991887">
    <property type="protein sequence ID" value="KAF2228853.1"/>
    <property type="molecule type" value="Genomic_DNA"/>
</dbReference>
<dbReference type="SUPFAM" id="SSF53335">
    <property type="entry name" value="S-adenosyl-L-methionine-dependent methyltransferases"/>
    <property type="match status" value="1"/>
</dbReference>
<dbReference type="Gene3D" id="3.40.50.150">
    <property type="entry name" value="Vaccinia Virus protein VP39"/>
    <property type="match status" value="1"/>
</dbReference>
<accession>A0A6A6GU84</accession>
<protein>
    <recommendedName>
        <fullName evidence="2">Methyltransferase domain-containing protein</fullName>
    </recommendedName>
</protein>
<evidence type="ECO:0000256" key="1">
    <source>
        <dbReference type="SAM" id="Phobius"/>
    </source>
</evidence>
<keyword evidence="4" id="KW-1185">Reference proteome</keyword>
<organism evidence="3 4">
    <name type="scientific">Viridothelium virens</name>
    <name type="common">Speckled blister lichen</name>
    <name type="synonym">Trypethelium virens</name>
    <dbReference type="NCBI Taxonomy" id="1048519"/>
    <lineage>
        <taxon>Eukaryota</taxon>
        <taxon>Fungi</taxon>
        <taxon>Dikarya</taxon>
        <taxon>Ascomycota</taxon>
        <taxon>Pezizomycotina</taxon>
        <taxon>Dothideomycetes</taxon>
        <taxon>Dothideomycetes incertae sedis</taxon>
        <taxon>Trypetheliales</taxon>
        <taxon>Trypetheliaceae</taxon>
        <taxon>Viridothelium</taxon>
    </lineage>
</organism>
<dbReference type="AlphaFoldDB" id="A0A6A6GU84"/>
<evidence type="ECO:0000313" key="3">
    <source>
        <dbReference type="EMBL" id="KAF2228853.1"/>
    </source>
</evidence>
<evidence type="ECO:0000313" key="4">
    <source>
        <dbReference type="Proteomes" id="UP000800092"/>
    </source>
</evidence>
<keyword evidence="1" id="KW-1133">Transmembrane helix</keyword>
<dbReference type="Proteomes" id="UP000800092">
    <property type="component" value="Unassembled WGS sequence"/>
</dbReference>
<feature type="transmembrane region" description="Helical" evidence="1">
    <location>
        <begin position="12"/>
        <end position="30"/>
    </location>
</feature>
<reference evidence="3" key="1">
    <citation type="journal article" date="2020" name="Stud. Mycol.">
        <title>101 Dothideomycetes genomes: a test case for predicting lifestyles and emergence of pathogens.</title>
        <authorList>
            <person name="Haridas S."/>
            <person name="Albert R."/>
            <person name="Binder M."/>
            <person name="Bloem J."/>
            <person name="Labutti K."/>
            <person name="Salamov A."/>
            <person name="Andreopoulos B."/>
            <person name="Baker S."/>
            <person name="Barry K."/>
            <person name="Bills G."/>
            <person name="Bluhm B."/>
            <person name="Cannon C."/>
            <person name="Castanera R."/>
            <person name="Culley D."/>
            <person name="Daum C."/>
            <person name="Ezra D."/>
            <person name="Gonzalez J."/>
            <person name="Henrissat B."/>
            <person name="Kuo A."/>
            <person name="Liang C."/>
            <person name="Lipzen A."/>
            <person name="Lutzoni F."/>
            <person name="Magnuson J."/>
            <person name="Mondo S."/>
            <person name="Nolan M."/>
            <person name="Ohm R."/>
            <person name="Pangilinan J."/>
            <person name="Park H.-J."/>
            <person name="Ramirez L."/>
            <person name="Alfaro M."/>
            <person name="Sun H."/>
            <person name="Tritt A."/>
            <person name="Yoshinaga Y."/>
            <person name="Zwiers L.-H."/>
            <person name="Turgeon B."/>
            <person name="Goodwin S."/>
            <person name="Spatafora J."/>
            <person name="Crous P."/>
            <person name="Grigoriev I."/>
        </authorList>
    </citation>
    <scope>NUCLEOTIDE SEQUENCE</scope>
    <source>
        <strain evidence="3">Tuck. ex Michener</strain>
    </source>
</reference>
<feature type="domain" description="Methyltransferase" evidence="2">
    <location>
        <begin position="52"/>
        <end position="151"/>
    </location>
</feature>
<evidence type="ECO:0000259" key="2">
    <source>
        <dbReference type="Pfam" id="PF13649"/>
    </source>
</evidence>
<dbReference type="OrthoDB" id="10061782at2759"/>
<keyword evidence="1" id="KW-0472">Membrane</keyword>
<name>A0A6A6GU84_VIRVR</name>
<gene>
    <name evidence="3" type="ORF">EV356DRAFT_476415</name>
</gene>